<feature type="coiled-coil region" evidence="2">
    <location>
        <begin position="248"/>
        <end position="346"/>
    </location>
</feature>
<dbReference type="FunFam" id="1.20.58.900:FF:000011">
    <property type="entry name" value="Uncharacterized protein, isoform B"/>
    <property type="match status" value="1"/>
</dbReference>
<dbReference type="RefSeq" id="XP_009020129.1">
    <property type="nucleotide sequence ID" value="XM_009021881.1"/>
</dbReference>
<protein>
    <recommendedName>
        <fullName evidence="4">RUN domain-containing protein</fullName>
    </recommendedName>
</protein>
<dbReference type="OrthoDB" id="79871at2759"/>
<reference evidence="5 7" key="2">
    <citation type="journal article" date="2013" name="Nature">
        <title>Insights into bilaterian evolution from three spiralian genomes.</title>
        <authorList>
            <person name="Simakov O."/>
            <person name="Marletaz F."/>
            <person name="Cho S.J."/>
            <person name="Edsinger-Gonzales E."/>
            <person name="Havlak P."/>
            <person name="Hellsten U."/>
            <person name="Kuo D.H."/>
            <person name="Larsson T."/>
            <person name="Lv J."/>
            <person name="Arendt D."/>
            <person name="Savage R."/>
            <person name="Osoegawa K."/>
            <person name="de Jong P."/>
            <person name="Grimwood J."/>
            <person name="Chapman J.A."/>
            <person name="Shapiro H."/>
            <person name="Aerts A."/>
            <person name="Otillar R.P."/>
            <person name="Terry A.Y."/>
            <person name="Boore J.L."/>
            <person name="Grigoriev I.V."/>
            <person name="Lindberg D.R."/>
            <person name="Seaver E.C."/>
            <person name="Weisblat D.A."/>
            <person name="Putnam N.H."/>
            <person name="Rokhsar D.S."/>
        </authorList>
    </citation>
    <scope>NUCLEOTIDE SEQUENCE</scope>
</reference>
<dbReference type="PROSITE" id="PS50826">
    <property type="entry name" value="RUN"/>
    <property type="match status" value="1"/>
</dbReference>
<dbReference type="InParanoid" id="T1FY96"/>
<dbReference type="SUPFAM" id="SSF140741">
    <property type="entry name" value="RUN domain-like"/>
    <property type="match status" value="1"/>
</dbReference>
<dbReference type="EMBL" id="AMQM01000992">
    <property type="status" value="NOT_ANNOTATED_CDS"/>
    <property type="molecule type" value="Genomic_DNA"/>
</dbReference>
<dbReference type="CDD" id="cd17681">
    <property type="entry name" value="RUN_RUFY1_like"/>
    <property type="match status" value="1"/>
</dbReference>
<dbReference type="EnsemblMetazoa" id="HelroT65557">
    <property type="protein sequence ID" value="HelroP65557"/>
    <property type="gene ID" value="HelroG65557"/>
</dbReference>
<dbReference type="STRING" id="6412.T1FY96"/>
<dbReference type="eggNOG" id="KOG4381">
    <property type="taxonomic scope" value="Eukaryota"/>
</dbReference>
<dbReference type="PANTHER" id="PTHR45956:SF6">
    <property type="entry name" value="RUN DOMAIN-CONTAINING PROTEIN"/>
    <property type="match status" value="1"/>
</dbReference>
<name>T1FY96_HELRO</name>
<evidence type="ECO:0000313" key="6">
    <source>
        <dbReference type="EnsemblMetazoa" id="HelroP65557"/>
    </source>
</evidence>
<dbReference type="InterPro" id="IPR047335">
    <property type="entry name" value="RUFY1-3"/>
</dbReference>
<dbReference type="OMA" id="CDACSTH"/>
<dbReference type="FunCoup" id="T1FY96">
    <property type="interactions" value="1275"/>
</dbReference>
<dbReference type="PANTHER" id="PTHR45956">
    <property type="entry name" value="RUN AND FYVE DOMAIN-CONTAINING PROTEIN 2-LIKE PROTEIN"/>
    <property type="match status" value="1"/>
</dbReference>
<keyword evidence="7" id="KW-1185">Reference proteome</keyword>
<reference evidence="6" key="3">
    <citation type="submission" date="2015-06" db="UniProtKB">
        <authorList>
            <consortium name="EnsemblMetazoa"/>
        </authorList>
    </citation>
    <scope>IDENTIFICATION</scope>
</reference>
<proteinExistence type="predicted"/>
<feature type="domain" description="RUN" evidence="4">
    <location>
        <begin position="75"/>
        <end position="208"/>
    </location>
</feature>
<gene>
    <name evidence="6" type="primary">20213794</name>
    <name evidence="5" type="ORF">HELRODRAFT_65557</name>
</gene>
<keyword evidence="1 2" id="KW-0175">Coiled coil</keyword>
<keyword evidence="3" id="KW-1133">Transmembrane helix</keyword>
<dbReference type="AlphaFoldDB" id="T1FY96"/>
<evidence type="ECO:0000256" key="3">
    <source>
        <dbReference type="SAM" id="Phobius"/>
    </source>
</evidence>
<dbReference type="Gene3D" id="1.20.58.900">
    <property type="match status" value="1"/>
</dbReference>
<dbReference type="KEGG" id="hro:HELRODRAFT_65557"/>
<dbReference type="InterPro" id="IPR004012">
    <property type="entry name" value="Run_dom"/>
</dbReference>
<dbReference type="HOGENOM" id="CLU_014576_0_1_1"/>
<dbReference type="Pfam" id="PF02759">
    <property type="entry name" value="RUN"/>
    <property type="match status" value="1"/>
</dbReference>
<evidence type="ECO:0000313" key="5">
    <source>
        <dbReference type="EMBL" id="ESO02721.1"/>
    </source>
</evidence>
<organism evidence="6 7">
    <name type="scientific">Helobdella robusta</name>
    <name type="common">Californian leech</name>
    <dbReference type="NCBI Taxonomy" id="6412"/>
    <lineage>
        <taxon>Eukaryota</taxon>
        <taxon>Metazoa</taxon>
        <taxon>Spiralia</taxon>
        <taxon>Lophotrochozoa</taxon>
        <taxon>Annelida</taxon>
        <taxon>Clitellata</taxon>
        <taxon>Hirudinea</taxon>
        <taxon>Rhynchobdellida</taxon>
        <taxon>Glossiphoniidae</taxon>
        <taxon>Helobdella</taxon>
    </lineage>
</organism>
<reference evidence="7" key="1">
    <citation type="submission" date="2012-12" db="EMBL/GenBank/DDBJ databases">
        <authorList>
            <person name="Hellsten U."/>
            <person name="Grimwood J."/>
            <person name="Chapman J.A."/>
            <person name="Shapiro H."/>
            <person name="Aerts A."/>
            <person name="Otillar R.P."/>
            <person name="Terry A.Y."/>
            <person name="Boore J.L."/>
            <person name="Simakov O."/>
            <person name="Marletaz F."/>
            <person name="Cho S.-J."/>
            <person name="Edsinger-Gonzales E."/>
            <person name="Havlak P."/>
            <person name="Kuo D.-H."/>
            <person name="Larsson T."/>
            <person name="Lv J."/>
            <person name="Arendt D."/>
            <person name="Savage R."/>
            <person name="Osoegawa K."/>
            <person name="de Jong P."/>
            <person name="Lindberg D.R."/>
            <person name="Seaver E.C."/>
            <person name="Weisblat D.A."/>
            <person name="Putnam N.H."/>
            <person name="Grigoriev I.V."/>
            <person name="Rokhsar D.S."/>
        </authorList>
    </citation>
    <scope>NUCLEOTIDE SEQUENCE</scope>
</reference>
<evidence type="ECO:0000256" key="1">
    <source>
        <dbReference type="ARBA" id="ARBA00023054"/>
    </source>
</evidence>
<dbReference type="GO" id="GO:0005737">
    <property type="term" value="C:cytoplasm"/>
    <property type="evidence" value="ECO:0000318"/>
    <property type="project" value="GO_Central"/>
</dbReference>
<sequence length="461" mass="53463">MAKETIYLCNYRVSVDGDWLCLEELHDIELDVVEQEQNADDDGEGSLQRTNLLNVLKLIIKEILDSSLSHGRMLDDNNTALQQFFLVLEHILRHGLKPKKGLMREKRDLWEVLERIEKFCNEAKDITWSVRELPSVKTPLGRARAWLRLALMQKKLADYFKVLIDKKEEILGDLYEADSIMMEEEGMIIGGLLVGLNVIDCSLGVKDEDLDQPMGVIDFSLYLKENQSLSTRSNMEMSKQMAAILDQKNYLEELNRHLSATVANLQQKMISLQTATTLIKEDMIIAHNNILQLQQENSQLRSEKEALIEEHNKAIKVGDDDVEMLCAELKRQLHNECLLKQKLEKDLEHEMIVNKEMEMMMKIMEKDLKIRQSSLVIMKKENESLKHNNAQLQTQLQVCFLFFLLSLSLSTAIMIYLLLLIIMITMITVKLFLEFYNKFVCDGIYVPVGEENDDGWEWARY</sequence>
<dbReference type="GeneID" id="20213794"/>
<keyword evidence="3" id="KW-0812">Transmembrane</keyword>
<dbReference type="InterPro" id="IPR037213">
    <property type="entry name" value="Run_dom_sf"/>
</dbReference>
<dbReference type="Proteomes" id="UP000015101">
    <property type="component" value="Unassembled WGS sequence"/>
</dbReference>
<evidence type="ECO:0000313" key="7">
    <source>
        <dbReference type="Proteomes" id="UP000015101"/>
    </source>
</evidence>
<feature type="transmembrane region" description="Helical" evidence="3">
    <location>
        <begin position="400"/>
        <end position="429"/>
    </location>
</feature>
<accession>T1FY96</accession>
<evidence type="ECO:0000256" key="2">
    <source>
        <dbReference type="SAM" id="Coils"/>
    </source>
</evidence>
<dbReference type="SMART" id="SM00593">
    <property type="entry name" value="RUN"/>
    <property type="match status" value="1"/>
</dbReference>
<dbReference type="CTD" id="20213794"/>
<keyword evidence="3" id="KW-0472">Membrane</keyword>
<evidence type="ECO:0000259" key="4">
    <source>
        <dbReference type="PROSITE" id="PS50826"/>
    </source>
</evidence>
<dbReference type="EMBL" id="KB096742">
    <property type="protein sequence ID" value="ESO02721.1"/>
    <property type="molecule type" value="Genomic_DNA"/>
</dbReference>